<dbReference type="AlphaFoldDB" id="A0A6V8HDR6"/>
<keyword evidence="2" id="KW-0378">Hydrolase</keyword>
<evidence type="ECO:0000256" key="3">
    <source>
        <dbReference type="ARBA" id="ARBA00022840"/>
    </source>
</evidence>
<dbReference type="InterPro" id="IPR038718">
    <property type="entry name" value="SNF2-like_sf"/>
</dbReference>
<dbReference type="CDD" id="cd18793">
    <property type="entry name" value="SF2_C_SNF"/>
    <property type="match status" value="1"/>
</dbReference>
<dbReference type="SMART" id="SM00487">
    <property type="entry name" value="DEXDc"/>
    <property type="match status" value="1"/>
</dbReference>
<name>A0A6V8HDR6_TALPI</name>
<dbReference type="GO" id="GO:0016787">
    <property type="term" value="F:hydrolase activity"/>
    <property type="evidence" value="ECO:0007669"/>
    <property type="project" value="UniProtKB-KW"/>
</dbReference>
<dbReference type="PROSITE" id="PS51192">
    <property type="entry name" value="HELICASE_ATP_BIND_1"/>
    <property type="match status" value="1"/>
</dbReference>
<dbReference type="InterPro" id="IPR001650">
    <property type="entry name" value="Helicase_C-like"/>
</dbReference>
<dbReference type="InterPro" id="IPR014001">
    <property type="entry name" value="Helicase_ATP-bd"/>
</dbReference>
<evidence type="ECO:0000259" key="4">
    <source>
        <dbReference type="PROSITE" id="PS51192"/>
    </source>
</evidence>
<feature type="domain" description="Helicase C-terminal" evidence="5">
    <location>
        <begin position="483"/>
        <end position="637"/>
    </location>
</feature>
<dbReference type="Pfam" id="PF00176">
    <property type="entry name" value="SNF2-rel_dom"/>
    <property type="match status" value="1"/>
</dbReference>
<dbReference type="PROSITE" id="PS51194">
    <property type="entry name" value="HELICASE_CTER"/>
    <property type="match status" value="1"/>
</dbReference>
<reference evidence="7" key="1">
    <citation type="journal article" date="2015" name="Genome Announc.">
        <title>Draft genome sequence of Talaromyces cellulolyticus strain Y-94, a source of lignocellulosic biomass-degrading enzymes.</title>
        <authorList>
            <person name="Fujii T."/>
            <person name="Koike H."/>
            <person name="Sawayama S."/>
            <person name="Yano S."/>
            <person name="Inoue H."/>
        </authorList>
    </citation>
    <scope>NUCLEOTIDE SEQUENCE [LARGE SCALE GENOMIC DNA]</scope>
    <source>
        <strain evidence="7">Y-94</strain>
    </source>
</reference>
<dbReference type="GO" id="GO:0005524">
    <property type="term" value="F:ATP binding"/>
    <property type="evidence" value="ECO:0007669"/>
    <property type="project" value="UniProtKB-KW"/>
</dbReference>
<dbReference type="Gene3D" id="3.40.50.10810">
    <property type="entry name" value="Tandem AAA-ATPase domain"/>
    <property type="match status" value="1"/>
</dbReference>
<dbReference type="EMBL" id="DF933829">
    <property type="protein sequence ID" value="GAM38585.1"/>
    <property type="molecule type" value="Genomic_DNA"/>
</dbReference>
<proteinExistence type="predicted"/>
<organism evidence="6 7">
    <name type="scientific">Talaromyces pinophilus</name>
    <name type="common">Penicillium pinophilum</name>
    <dbReference type="NCBI Taxonomy" id="128442"/>
    <lineage>
        <taxon>Eukaryota</taxon>
        <taxon>Fungi</taxon>
        <taxon>Dikarya</taxon>
        <taxon>Ascomycota</taxon>
        <taxon>Pezizomycotina</taxon>
        <taxon>Eurotiomycetes</taxon>
        <taxon>Eurotiomycetidae</taxon>
        <taxon>Eurotiales</taxon>
        <taxon>Trichocomaceae</taxon>
        <taxon>Talaromyces</taxon>
        <taxon>Talaromyces sect. Talaromyces</taxon>
    </lineage>
</organism>
<evidence type="ECO:0000313" key="6">
    <source>
        <dbReference type="EMBL" id="GAM38585.1"/>
    </source>
</evidence>
<sequence length="655" mass="72998">MAPLSEEDICAIFAAHTLSVASMDRPTISLPTLDVSGGLNRLLRRGPCLTAGNFPGDTQFRTDDVDNGVDDGPPDGYIDVGARRYHIENYLGDQWVNDCIMPLEIAGIFAGKAPSDFAAIPHPWQNQGARQMHYLSNSKFCGGICGDEMGLGKTLLAVQVMELAKNESGSFSLVDRQPKVLVLTDSSMTAQSLVAGNWDIVIVSYHFLSKQYRAMRKFEERLQKYRETGAGSVPKRPIGGVASNFWELFDLPVKRLILDECHIIKNEGTFYEAVKAVHRRATIMLSGTVMSNRWVDVANLVTMLNGHPFATRQKFVRAFSLSDKSTTIWKCVPDVVSLQRFLLAIMLARPSDSLSLPHISHEDAIFQLEDDVEWRYVQDATEKYERARSASEEKGARTSDSANQVMGLAVKAQLYAAHAILGMQADDIHQKVVSGIEIDDEDDLDGLVVRLVDLYSRETVKSRSDWLDELASMEISDLKASSRVKAFCSVLRRARRNFPHEKIIVFSSYLRFLDILHRVIKQEFNIDALRYDGTLSSAQKTGVQEAFTDPASSPILLITSGCGSVGLNLQSASVVIQTEVWWNHNTERQAYARCHRGGQTVPVKVFRLFASNSAIDAVMRTSQTKKTQTNDSIMNLLVRRHDATIVIPPYQANVF</sequence>
<dbReference type="Proteomes" id="UP000053095">
    <property type="component" value="Unassembled WGS sequence"/>
</dbReference>
<dbReference type="SMART" id="SM00490">
    <property type="entry name" value="HELICc"/>
    <property type="match status" value="1"/>
</dbReference>
<dbReference type="PANTHER" id="PTHR45626">
    <property type="entry name" value="TRANSCRIPTION TERMINATION FACTOR 2-RELATED"/>
    <property type="match status" value="1"/>
</dbReference>
<dbReference type="GO" id="GO:0005634">
    <property type="term" value="C:nucleus"/>
    <property type="evidence" value="ECO:0007669"/>
    <property type="project" value="TreeGrafter"/>
</dbReference>
<dbReference type="InterPro" id="IPR027417">
    <property type="entry name" value="P-loop_NTPase"/>
</dbReference>
<keyword evidence="3" id="KW-0067">ATP-binding</keyword>
<evidence type="ECO:0000256" key="1">
    <source>
        <dbReference type="ARBA" id="ARBA00022741"/>
    </source>
</evidence>
<dbReference type="InterPro" id="IPR049730">
    <property type="entry name" value="SNF2/RAD54-like_C"/>
</dbReference>
<keyword evidence="7" id="KW-1185">Reference proteome</keyword>
<evidence type="ECO:0000313" key="7">
    <source>
        <dbReference type="Proteomes" id="UP000053095"/>
    </source>
</evidence>
<dbReference type="Pfam" id="PF00271">
    <property type="entry name" value="Helicase_C"/>
    <property type="match status" value="1"/>
</dbReference>
<dbReference type="Gene3D" id="3.40.50.300">
    <property type="entry name" value="P-loop containing nucleotide triphosphate hydrolases"/>
    <property type="match status" value="1"/>
</dbReference>
<accession>A0A6V8HDR6</accession>
<keyword evidence="1" id="KW-0547">Nucleotide-binding</keyword>
<dbReference type="GO" id="GO:0008094">
    <property type="term" value="F:ATP-dependent activity, acting on DNA"/>
    <property type="evidence" value="ECO:0007669"/>
    <property type="project" value="TreeGrafter"/>
</dbReference>
<dbReference type="InterPro" id="IPR050628">
    <property type="entry name" value="SNF2_RAD54_helicase_TF"/>
</dbReference>
<evidence type="ECO:0000256" key="2">
    <source>
        <dbReference type="ARBA" id="ARBA00022801"/>
    </source>
</evidence>
<feature type="domain" description="Helicase ATP-binding" evidence="4">
    <location>
        <begin position="134"/>
        <end position="307"/>
    </location>
</feature>
<evidence type="ECO:0000259" key="5">
    <source>
        <dbReference type="PROSITE" id="PS51194"/>
    </source>
</evidence>
<dbReference type="PANTHER" id="PTHR45626:SF11">
    <property type="entry name" value="FAMILY HELICASE, PUTATIVE (AFU_ORTHOLOGUE AFUA_5G06590)-RELATED"/>
    <property type="match status" value="1"/>
</dbReference>
<dbReference type="SUPFAM" id="SSF52540">
    <property type="entry name" value="P-loop containing nucleoside triphosphate hydrolases"/>
    <property type="match status" value="2"/>
</dbReference>
<protein>
    <submittedName>
        <fullName evidence="6">Uncharacterized protein</fullName>
    </submittedName>
</protein>
<gene>
    <name evidence="6" type="ORF">TCE0_033f09423</name>
</gene>
<comment type="caution">
    <text evidence="6">The sequence shown here is derived from an EMBL/GenBank/DDBJ whole genome shotgun (WGS) entry which is preliminary data.</text>
</comment>
<dbReference type="InterPro" id="IPR000330">
    <property type="entry name" value="SNF2_N"/>
</dbReference>
<dbReference type="GO" id="GO:0006281">
    <property type="term" value="P:DNA repair"/>
    <property type="evidence" value="ECO:0007669"/>
    <property type="project" value="TreeGrafter"/>
</dbReference>